<keyword evidence="10" id="KW-1185">Reference proteome</keyword>
<keyword evidence="4 5" id="KW-0648">Protein biosynthesis</keyword>
<dbReference type="InterPro" id="IPR035979">
    <property type="entry name" value="RBD_domain_sf"/>
</dbReference>
<dbReference type="HAMAP" id="MF_03006">
    <property type="entry name" value="eIF3g"/>
    <property type="match status" value="1"/>
</dbReference>
<dbReference type="GO" id="GO:0003723">
    <property type="term" value="F:RNA binding"/>
    <property type="evidence" value="ECO:0007669"/>
    <property type="project" value="UniProtKB-UniRule"/>
</dbReference>
<comment type="subunit">
    <text evidence="5">Component of the eukaryotic translation initiation factor 3 (eIF-3) complex.</text>
</comment>
<dbReference type="GO" id="GO:0016282">
    <property type="term" value="C:eukaryotic 43S preinitiation complex"/>
    <property type="evidence" value="ECO:0007669"/>
    <property type="project" value="UniProtKB-UniRule"/>
</dbReference>
<comment type="subcellular location">
    <subcellularLocation>
        <location evidence="5">Cytoplasm</location>
    </subcellularLocation>
</comment>
<dbReference type="SUPFAM" id="SSF54928">
    <property type="entry name" value="RNA-binding domain, RBD"/>
    <property type="match status" value="1"/>
</dbReference>
<evidence type="ECO:0000256" key="6">
    <source>
        <dbReference type="PROSITE-ProRule" id="PRU00176"/>
    </source>
</evidence>
<dbReference type="InterPro" id="IPR017334">
    <property type="entry name" value="eIF3_g"/>
</dbReference>
<dbReference type="Proteomes" id="UP000612055">
    <property type="component" value="Unassembled WGS sequence"/>
</dbReference>
<feature type="region of interest" description="Disordered" evidence="7">
    <location>
        <begin position="148"/>
        <end position="205"/>
    </location>
</feature>
<keyword evidence="3 6" id="KW-0694">RNA-binding</keyword>
<dbReference type="Pfam" id="PF00076">
    <property type="entry name" value="RRM_1"/>
    <property type="match status" value="1"/>
</dbReference>
<feature type="domain" description="RRM" evidence="8">
    <location>
        <begin position="201"/>
        <end position="279"/>
    </location>
</feature>
<feature type="region of interest" description="Disordered" evidence="7">
    <location>
        <begin position="1"/>
        <end position="31"/>
    </location>
</feature>
<comment type="caution">
    <text evidence="9">The sequence shown here is derived from an EMBL/GenBank/DDBJ whole genome shotgun (WGS) entry which is preliminary data.</text>
</comment>
<organism evidence="9 10">
    <name type="scientific">Edaphochlamys debaryana</name>
    <dbReference type="NCBI Taxonomy" id="47281"/>
    <lineage>
        <taxon>Eukaryota</taxon>
        <taxon>Viridiplantae</taxon>
        <taxon>Chlorophyta</taxon>
        <taxon>core chlorophytes</taxon>
        <taxon>Chlorophyceae</taxon>
        <taxon>CS clade</taxon>
        <taxon>Chlamydomonadales</taxon>
        <taxon>Chlamydomonadales incertae sedis</taxon>
        <taxon>Edaphochlamys</taxon>
    </lineage>
</organism>
<evidence type="ECO:0000313" key="9">
    <source>
        <dbReference type="EMBL" id="KAG2502115.1"/>
    </source>
</evidence>
<name>A0A835YPC2_9CHLO</name>
<dbReference type="Gene3D" id="3.30.70.330">
    <property type="match status" value="1"/>
</dbReference>
<dbReference type="PIRSF" id="PIRSF037949">
    <property type="entry name" value="Transl_init_eIF-3_RNA-bind"/>
    <property type="match status" value="1"/>
</dbReference>
<dbReference type="PANTHER" id="PTHR10352">
    <property type="entry name" value="EUKARYOTIC TRANSLATION INITIATION FACTOR 3 SUBUNIT G"/>
    <property type="match status" value="1"/>
</dbReference>
<dbReference type="InterPro" id="IPR024675">
    <property type="entry name" value="eIF3g_N"/>
</dbReference>
<evidence type="ECO:0000256" key="2">
    <source>
        <dbReference type="ARBA" id="ARBA00022540"/>
    </source>
</evidence>
<dbReference type="PROSITE" id="PS50102">
    <property type="entry name" value="RRM"/>
    <property type="match status" value="1"/>
</dbReference>
<reference evidence="9" key="1">
    <citation type="journal article" date="2020" name="bioRxiv">
        <title>Comparative genomics of Chlamydomonas.</title>
        <authorList>
            <person name="Craig R.J."/>
            <person name="Hasan A.R."/>
            <person name="Ness R.W."/>
            <person name="Keightley P.D."/>
        </authorList>
    </citation>
    <scope>NUCLEOTIDE SEQUENCE</scope>
    <source>
        <strain evidence="9">CCAP 11/70</strain>
    </source>
</reference>
<dbReference type="InterPro" id="IPR000504">
    <property type="entry name" value="RRM_dom"/>
</dbReference>
<dbReference type="InterPro" id="IPR012677">
    <property type="entry name" value="Nucleotide-bd_a/b_plait_sf"/>
</dbReference>
<gene>
    <name evidence="9" type="ORF">HYH03_000607</name>
</gene>
<dbReference type="SMART" id="SM00360">
    <property type="entry name" value="RRM"/>
    <property type="match status" value="1"/>
</dbReference>
<evidence type="ECO:0000256" key="7">
    <source>
        <dbReference type="SAM" id="MobiDB-lite"/>
    </source>
</evidence>
<evidence type="ECO:0000256" key="5">
    <source>
        <dbReference type="HAMAP-Rule" id="MF_03006"/>
    </source>
</evidence>
<dbReference type="GO" id="GO:0033290">
    <property type="term" value="C:eukaryotic 48S preinitiation complex"/>
    <property type="evidence" value="ECO:0007669"/>
    <property type="project" value="UniProtKB-UniRule"/>
</dbReference>
<evidence type="ECO:0000259" key="8">
    <source>
        <dbReference type="PROSITE" id="PS50102"/>
    </source>
</evidence>
<dbReference type="Pfam" id="PF12353">
    <property type="entry name" value="eIF3g"/>
    <property type="match status" value="1"/>
</dbReference>
<dbReference type="AlphaFoldDB" id="A0A835YPC2"/>
<sequence>MARVGKLRWGDTLDDEDLLPPPTVKGPDDHGVKTMVEYFKNEKGDAIKKTTKIKVVTVEKKVYKVTEERRKWPRFGLAARETPQDSVTVQAVEEIPFERVRQVKATTQEKKATDIQQVLATADKTVISGSIKEMLYKKRMERELLRAKGLLKEAEKPPEEDGKGGSGPGMGAPKPGSYQPPNLRNRGGGEGESMMKKREDNSIRVTNLSEDVTEGDLQELFRPFGPVSRIFLAVDKQTGENRGFAFVNYVHREDADRAIRNLNGFGYDNLILRVEWAQPREAK</sequence>
<proteinExistence type="inferred from homology"/>
<feature type="compositionally biased region" description="Basic and acidic residues" evidence="7">
    <location>
        <begin position="148"/>
        <end position="163"/>
    </location>
</feature>
<dbReference type="GO" id="GO:0005852">
    <property type="term" value="C:eukaryotic translation initiation factor 3 complex"/>
    <property type="evidence" value="ECO:0007669"/>
    <property type="project" value="UniProtKB-UniRule"/>
</dbReference>
<evidence type="ECO:0000256" key="1">
    <source>
        <dbReference type="ARBA" id="ARBA00022490"/>
    </source>
</evidence>
<dbReference type="EMBL" id="JAEHOE010000001">
    <property type="protein sequence ID" value="KAG2502115.1"/>
    <property type="molecule type" value="Genomic_DNA"/>
</dbReference>
<keyword evidence="2 5" id="KW-0396">Initiation factor</keyword>
<comment type="similarity">
    <text evidence="5">Belongs to the eIF-3 subunit G family.</text>
</comment>
<dbReference type="InterPro" id="IPR034240">
    <property type="entry name" value="eIF3G_RRM"/>
</dbReference>
<comment type="function">
    <text evidence="5">RNA-binding component of the eukaryotic translation initiation factor 3 (eIF-3) complex, which is involved in protein synthesis of a specialized repertoire of mRNAs and, together with other initiation factors, stimulates binding of mRNA and methionyl-tRNAi to the 40S ribosome. The eIF-3 complex specifically targets and initiates translation of a subset of mRNAs involved in cell proliferation. This subunit can bind 18S rRNA.</text>
</comment>
<accession>A0A835YPC2</accession>
<dbReference type="CDD" id="cd12408">
    <property type="entry name" value="RRM_eIF3G_like"/>
    <property type="match status" value="1"/>
</dbReference>
<evidence type="ECO:0000256" key="4">
    <source>
        <dbReference type="ARBA" id="ARBA00022917"/>
    </source>
</evidence>
<protein>
    <recommendedName>
        <fullName evidence="5">Eukaryotic translation initiation factor 3 subunit G</fullName>
        <shortName evidence="5">eIF3g</shortName>
    </recommendedName>
    <alternativeName>
        <fullName evidence="5">Eukaryotic translation initiation factor 3 RNA-binding subunit</fullName>
        <shortName evidence="5">eIF-3 RNA-binding subunit</shortName>
    </alternativeName>
    <alternativeName>
        <fullName evidence="5">Eukaryotic translation initiation factor 3 subunit 4</fullName>
    </alternativeName>
</protein>
<evidence type="ECO:0000256" key="3">
    <source>
        <dbReference type="ARBA" id="ARBA00022884"/>
    </source>
</evidence>
<dbReference type="GO" id="GO:0003743">
    <property type="term" value="F:translation initiation factor activity"/>
    <property type="evidence" value="ECO:0007669"/>
    <property type="project" value="UniProtKB-UniRule"/>
</dbReference>
<feature type="compositionally biased region" description="Basic and acidic residues" evidence="7">
    <location>
        <begin position="187"/>
        <end position="202"/>
    </location>
</feature>
<dbReference type="OrthoDB" id="1749473at2759"/>
<evidence type="ECO:0000313" key="10">
    <source>
        <dbReference type="Proteomes" id="UP000612055"/>
    </source>
</evidence>
<dbReference type="GO" id="GO:0001732">
    <property type="term" value="P:formation of cytoplasmic translation initiation complex"/>
    <property type="evidence" value="ECO:0007669"/>
    <property type="project" value="UniProtKB-UniRule"/>
</dbReference>
<keyword evidence="1 5" id="KW-0963">Cytoplasm</keyword>